<accession>A0A3E1R895</accession>
<proteinExistence type="predicted"/>
<organism evidence="1 2">
    <name type="scientific">Rhodoferax lacus</name>
    <dbReference type="NCBI Taxonomy" id="2184758"/>
    <lineage>
        <taxon>Bacteria</taxon>
        <taxon>Pseudomonadati</taxon>
        <taxon>Pseudomonadota</taxon>
        <taxon>Betaproteobacteria</taxon>
        <taxon>Burkholderiales</taxon>
        <taxon>Comamonadaceae</taxon>
        <taxon>Rhodoferax</taxon>
    </lineage>
</organism>
<reference evidence="1 2" key="1">
    <citation type="submission" date="2018-05" db="EMBL/GenBank/DDBJ databases">
        <title>Rhodoferax soyangensis sp.nov., isolated from an oligotrophic freshwater lake.</title>
        <authorList>
            <person name="Park M."/>
        </authorList>
    </citation>
    <scope>NUCLEOTIDE SEQUENCE [LARGE SCALE GENOMIC DNA]</scope>
    <source>
        <strain evidence="1 2">IMCC26218</strain>
    </source>
</reference>
<gene>
    <name evidence="1" type="ORF">DIC66_17450</name>
</gene>
<protein>
    <recommendedName>
        <fullName evidence="3">Aspartyl/asparaginy/proline hydroxylase domain-containing protein</fullName>
    </recommendedName>
</protein>
<comment type="caution">
    <text evidence="1">The sequence shown here is derived from an EMBL/GenBank/DDBJ whole genome shotgun (WGS) entry which is preliminary data.</text>
</comment>
<dbReference type="Proteomes" id="UP000260665">
    <property type="component" value="Unassembled WGS sequence"/>
</dbReference>
<dbReference type="AlphaFoldDB" id="A0A3E1R895"/>
<dbReference type="RefSeq" id="WP_117179381.1">
    <property type="nucleotide sequence ID" value="NZ_QFZK01000014.1"/>
</dbReference>
<evidence type="ECO:0000313" key="2">
    <source>
        <dbReference type="Proteomes" id="UP000260665"/>
    </source>
</evidence>
<evidence type="ECO:0008006" key="3">
    <source>
        <dbReference type="Google" id="ProtNLM"/>
    </source>
</evidence>
<sequence>MRIATRLHTPSSESATPHTAYYRTGEALRSRSVGDVVLTATLAVPAPPARLLADWQREIAQQLSLEPGDVESLPLARARMRWPDYRQCVDAVADWTRALGLAEVLTASEVALMACRGARYHHDGAQYGAAAFCNLFLSEDCGLDVHFPHTGQRIPLVRGTALIFDTGQPHAVIARHASGFDAADFAGAQNCDQVFLTWELPVEDARLMQALHITLDTDPATALRLDQAQEPEQVWYHGAPATVCPRTGQCIPTPTPNP</sequence>
<dbReference type="OrthoDB" id="8633987at2"/>
<keyword evidence="2" id="KW-1185">Reference proteome</keyword>
<dbReference type="EMBL" id="QFZK01000014">
    <property type="protein sequence ID" value="RFO95589.1"/>
    <property type="molecule type" value="Genomic_DNA"/>
</dbReference>
<evidence type="ECO:0000313" key="1">
    <source>
        <dbReference type="EMBL" id="RFO95589.1"/>
    </source>
</evidence>
<name>A0A3E1R895_9BURK</name>